<sequence length="243" mass="25423">MLLLIFAASISSLSAIAALLLIGQIRIERFAKPLSLIATGLLIALALSHMLPEALHEAADPHLAGLCALCGVLVLIIIEMFFNAGHSHHSHAPQALANGGLGILTGTALHTFCDGVMLAAAFAVDQGLGLAVATAIFAHELPQQLGDYALMLHCGMGRRQAFSVNLTALVCSVAGALCATLMIGQIEGLLPYVLSVAAASFIYVSLSDLLPRLKQSDNRILMAKRCAFLLLGVVLALAISHHH</sequence>
<feature type="transmembrane region" description="Helical" evidence="5">
    <location>
        <begin position="34"/>
        <end position="51"/>
    </location>
</feature>
<dbReference type="AlphaFoldDB" id="A0A9D9D9W4"/>
<dbReference type="Pfam" id="PF02535">
    <property type="entry name" value="Zip"/>
    <property type="match status" value="1"/>
</dbReference>
<feature type="transmembrane region" description="Helical" evidence="5">
    <location>
        <begin position="63"/>
        <end position="83"/>
    </location>
</feature>
<evidence type="ECO:0000256" key="3">
    <source>
        <dbReference type="ARBA" id="ARBA00022989"/>
    </source>
</evidence>
<accession>A0A9D9D9W4</accession>
<dbReference type="PANTHER" id="PTHR12191">
    <property type="entry name" value="SOLUTE CARRIER FAMILY 39"/>
    <property type="match status" value="1"/>
</dbReference>
<dbReference type="GO" id="GO:0071578">
    <property type="term" value="P:zinc ion import across plasma membrane"/>
    <property type="evidence" value="ECO:0007669"/>
    <property type="project" value="TreeGrafter"/>
</dbReference>
<feature type="transmembrane region" description="Helical" evidence="5">
    <location>
        <begin position="189"/>
        <end position="210"/>
    </location>
</feature>
<dbReference type="GO" id="GO:0005886">
    <property type="term" value="C:plasma membrane"/>
    <property type="evidence" value="ECO:0007669"/>
    <property type="project" value="TreeGrafter"/>
</dbReference>
<organism evidence="6 7">
    <name type="scientific">Candidatus Avisuccinivibrio stercorigallinarum</name>
    <dbReference type="NCBI Taxonomy" id="2840704"/>
    <lineage>
        <taxon>Bacteria</taxon>
        <taxon>Pseudomonadati</taxon>
        <taxon>Pseudomonadota</taxon>
        <taxon>Gammaproteobacteria</taxon>
        <taxon>Aeromonadales</taxon>
        <taxon>Succinivibrionaceae</taxon>
        <taxon>Succinivibrionaceae incertae sedis</taxon>
        <taxon>Candidatus Avisuccinivibrio</taxon>
    </lineage>
</organism>
<keyword evidence="3 5" id="KW-1133">Transmembrane helix</keyword>
<evidence type="ECO:0000313" key="6">
    <source>
        <dbReference type="EMBL" id="MBO8415052.1"/>
    </source>
</evidence>
<comment type="caution">
    <text evidence="6">The sequence shown here is derived from an EMBL/GenBank/DDBJ whole genome shotgun (WGS) entry which is preliminary data.</text>
</comment>
<evidence type="ECO:0000256" key="1">
    <source>
        <dbReference type="ARBA" id="ARBA00004141"/>
    </source>
</evidence>
<keyword evidence="4 5" id="KW-0472">Membrane</keyword>
<dbReference type="GO" id="GO:0005385">
    <property type="term" value="F:zinc ion transmembrane transporter activity"/>
    <property type="evidence" value="ECO:0007669"/>
    <property type="project" value="TreeGrafter"/>
</dbReference>
<feature type="transmembrane region" description="Helical" evidence="5">
    <location>
        <begin position="6"/>
        <end position="22"/>
    </location>
</feature>
<dbReference type="GO" id="GO:0030003">
    <property type="term" value="P:intracellular monoatomic cation homeostasis"/>
    <property type="evidence" value="ECO:0007669"/>
    <property type="project" value="TreeGrafter"/>
</dbReference>
<protein>
    <submittedName>
        <fullName evidence="6">ZIP family metal transporter</fullName>
    </submittedName>
</protein>
<dbReference type="InterPro" id="IPR003689">
    <property type="entry name" value="ZIP"/>
</dbReference>
<name>A0A9D9D9W4_9GAMM</name>
<evidence type="ECO:0000256" key="5">
    <source>
        <dbReference type="SAM" id="Phobius"/>
    </source>
</evidence>
<reference evidence="6" key="1">
    <citation type="submission" date="2020-10" db="EMBL/GenBank/DDBJ databases">
        <authorList>
            <person name="Gilroy R."/>
        </authorList>
    </citation>
    <scope>NUCLEOTIDE SEQUENCE</scope>
    <source>
        <strain evidence="6">17213</strain>
    </source>
</reference>
<feature type="transmembrane region" description="Helical" evidence="5">
    <location>
        <begin position="222"/>
        <end position="240"/>
    </location>
</feature>
<dbReference type="EMBL" id="JADINH010000026">
    <property type="protein sequence ID" value="MBO8415052.1"/>
    <property type="molecule type" value="Genomic_DNA"/>
</dbReference>
<evidence type="ECO:0000256" key="2">
    <source>
        <dbReference type="ARBA" id="ARBA00022692"/>
    </source>
</evidence>
<feature type="transmembrane region" description="Helical" evidence="5">
    <location>
        <begin position="162"/>
        <end position="183"/>
    </location>
</feature>
<evidence type="ECO:0000256" key="4">
    <source>
        <dbReference type="ARBA" id="ARBA00023136"/>
    </source>
</evidence>
<dbReference type="PANTHER" id="PTHR12191:SF31">
    <property type="entry name" value="IP18018P"/>
    <property type="match status" value="1"/>
</dbReference>
<dbReference type="Proteomes" id="UP000823631">
    <property type="component" value="Unassembled WGS sequence"/>
</dbReference>
<evidence type="ECO:0000313" key="7">
    <source>
        <dbReference type="Proteomes" id="UP000823631"/>
    </source>
</evidence>
<keyword evidence="2 5" id="KW-0812">Transmembrane</keyword>
<comment type="subcellular location">
    <subcellularLocation>
        <location evidence="1">Membrane</location>
        <topology evidence="1">Multi-pass membrane protein</topology>
    </subcellularLocation>
</comment>
<gene>
    <name evidence="6" type="ORF">IAB19_01560</name>
</gene>
<proteinExistence type="predicted"/>
<reference evidence="6" key="2">
    <citation type="journal article" date="2021" name="PeerJ">
        <title>Extensive microbial diversity within the chicken gut microbiome revealed by metagenomics and culture.</title>
        <authorList>
            <person name="Gilroy R."/>
            <person name="Ravi A."/>
            <person name="Getino M."/>
            <person name="Pursley I."/>
            <person name="Horton D.L."/>
            <person name="Alikhan N.F."/>
            <person name="Baker D."/>
            <person name="Gharbi K."/>
            <person name="Hall N."/>
            <person name="Watson M."/>
            <person name="Adriaenssens E.M."/>
            <person name="Foster-Nyarko E."/>
            <person name="Jarju S."/>
            <person name="Secka A."/>
            <person name="Antonio M."/>
            <person name="Oren A."/>
            <person name="Chaudhuri R.R."/>
            <person name="La Ragione R."/>
            <person name="Hildebrand F."/>
            <person name="Pallen M.J."/>
        </authorList>
    </citation>
    <scope>NUCLEOTIDE SEQUENCE</scope>
    <source>
        <strain evidence="6">17213</strain>
    </source>
</reference>
<dbReference type="GO" id="GO:0140410">
    <property type="term" value="F:monoatomic cation:bicarbonate symporter activity"/>
    <property type="evidence" value="ECO:0007669"/>
    <property type="project" value="TreeGrafter"/>
</dbReference>
<dbReference type="InterPro" id="IPR050799">
    <property type="entry name" value="ZIP_Transporter"/>
</dbReference>